<dbReference type="Proteomes" id="UP001206018">
    <property type="component" value="Unassembled WGS sequence"/>
</dbReference>
<dbReference type="GO" id="GO:0031956">
    <property type="term" value="F:medium-chain fatty acid-CoA ligase activity"/>
    <property type="evidence" value="ECO:0007669"/>
    <property type="project" value="TreeGrafter"/>
</dbReference>
<sequence length="498" mass="53907">MILKSIEAVAHENPDAMALRFEDKAFTYGGLVREVYRIANVLRARGLSNTSTLAVYCENSSDILVLYYAMAKLGGTFVPINAGLSSAEVAYILEHAHAKLLLTDEKLTANANEAASGLDCQVYQARDFFVATPVLETIHAEEAPSTHFLIIYTSGSTGIPKAVLFDQNAEAAGNQSLIDMWQITPADKMLVALPLGFLYGLSTAAATGLQAGCEVLVLRRFRPQDVLEAIVYHGITVFQGVPTMFSMMVEYAEQNSLHVDLSGVRLLISAGAPLPMELRQRFSARFGAEIQDYYALTEVRPVFGKFAADHDPVPAGAIGKASPGVKIKVVSSSGTALPANVTGEIIVRAPATTLGYLNADALTEASFDDGFFRTGDLGHFDTRGYFYLTGRIKDIIIRGGANIAPAEVEGVLLTHQDIQSCGVIGVEDQKFGELPVAFYVSRTNHPVDAQALIDHCRHVLADFKVPAHFVHLYEMPLGNTGKIDKKSLSSYWKGTQNV</sequence>
<gene>
    <name evidence="4" type="ORF">NLO85_23915</name>
</gene>
<dbReference type="InterPro" id="IPR045851">
    <property type="entry name" value="AMP-bd_C_sf"/>
</dbReference>
<dbReference type="Pfam" id="PF00501">
    <property type="entry name" value="AMP-binding"/>
    <property type="match status" value="1"/>
</dbReference>
<dbReference type="PROSITE" id="PS00455">
    <property type="entry name" value="AMP_BINDING"/>
    <property type="match status" value="1"/>
</dbReference>
<protein>
    <submittedName>
        <fullName evidence="4">AMP-binding protein</fullName>
    </submittedName>
</protein>
<dbReference type="PANTHER" id="PTHR43201">
    <property type="entry name" value="ACYL-COA SYNTHETASE"/>
    <property type="match status" value="1"/>
</dbReference>
<dbReference type="AlphaFoldDB" id="A0AAW5JAY8"/>
<feature type="domain" description="AMP-dependent synthetase/ligase" evidence="2">
    <location>
        <begin position="7"/>
        <end position="357"/>
    </location>
</feature>
<evidence type="ECO:0000259" key="3">
    <source>
        <dbReference type="Pfam" id="PF13193"/>
    </source>
</evidence>
<evidence type="ECO:0000313" key="5">
    <source>
        <dbReference type="Proteomes" id="UP001206018"/>
    </source>
</evidence>
<comment type="caution">
    <text evidence="4">The sequence shown here is derived from an EMBL/GenBank/DDBJ whole genome shotgun (WGS) entry which is preliminary data.</text>
</comment>
<evidence type="ECO:0000313" key="4">
    <source>
        <dbReference type="EMBL" id="MCQ3023532.1"/>
    </source>
</evidence>
<dbReference type="Gene3D" id="3.30.300.30">
    <property type="match status" value="1"/>
</dbReference>
<dbReference type="SUPFAM" id="SSF56801">
    <property type="entry name" value="Acetyl-CoA synthetase-like"/>
    <property type="match status" value="1"/>
</dbReference>
<dbReference type="PANTHER" id="PTHR43201:SF8">
    <property type="entry name" value="ACYL-COA SYNTHETASE FAMILY MEMBER 3"/>
    <property type="match status" value="1"/>
</dbReference>
<feature type="domain" description="AMP-binding enzyme C-terminal" evidence="3">
    <location>
        <begin position="407"/>
        <end position="482"/>
    </location>
</feature>
<dbReference type="InterPro" id="IPR042099">
    <property type="entry name" value="ANL_N_sf"/>
</dbReference>
<dbReference type="GO" id="GO:0006631">
    <property type="term" value="P:fatty acid metabolic process"/>
    <property type="evidence" value="ECO:0007669"/>
    <property type="project" value="TreeGrafter"/>
</dbReference>
<proteinExistence type="inferred from homology"/>
<dbReference type="Gene3D" id="3.40.50.12780">
    <property type="entry name" value="N-terminal domain of ligase-like"/>
    <property type="match status" value="1"/>
</dbReference>
<dbReference type="Pfam" id="PF13193">
    <property type="entry name" value="AMP-binding_C"/>
    <property type="match status" value="1"/>
</dbReference>
<name>A0AAW5JAY8_PSESS</name>
<organism evidence="4 5">
    <name type="scientific">Pseudomonas savastanoi</name>
    <name type="common">Pseudomonas syringae pv. savastanoi</name>
    <dbReference type="NCBI Taxonomy" id="29438"/>
    <lineage>
        <taxon>Bacteria</taxon>
        <taxon>Pseudomonadati</taxon>
        <taxon>Pseudomonadota</taxon>
        <taxon>Gammaproteobacteria</taxon>
        <taxon>Pseudomonadales</taxon>
        <taxon>Pseudomonadaceae</taxon>
        <taxon>Pseudomonas</taxon>
    </lineage>
</organism>
<dbReference type="InterPro" id="IPR025110">
    <property type="entry name" value="AMP-bd_C"/>
</dbReference>
<evidence type="ECO:0000256" key="1">
    <source>
        <dbReference type="ARBA" id="ARBA00006432"/>
    </source>
</evidence>
<dbReference type="InterPro" id="IPR000873">
    <property type="entry name" value="AMP-dep_synth/lig_dom"/>
</dbReference>
<reference evidence="4" key="1">
    <citation type="submission" date="2022-07" db="EMBL/GenBank/DDBJ databases">
        <title>The diversity of lipopeptides in the P. syringae complex parallels phylogeny and sheds light on structural diversification during evolutionary history.</title>
        <authorList>
            <person name="Bricout A."/>
            <person name="Morris C.E."/>
            <person name="Chandeysson C."/>
            <person name="Duban M."/>
            <person name="Boistel C."/>
            <person name="Chataigne G."/>
            <person name="Lecouturier D."/>
            <person name="Jacques P."/>
            <person name="Leclere V."/>
            <person name="Rochex A."/>
        </authorList>
    </citation>
    <scope>NUCLEOTIDE SEQUENCE</scope>
    <source>
        <strain evidence="4">LYR0002</strain>
    </source>
</reference>
<comment type="similarity">
    <text evidence="1">Belongs to the ATP-dependent AMP-binding enzyme family.</text>
</comment>
<accession>A0AAW5JAY8</accession>
<dbReference type="RefSeq" id="WP_255884865.1">
    <property type="nucleotide sequence ID" value="NZ_JANAKN010000078.1"/>
</dbReference>
<dbReference type="EMBL" id="JANAKN010000078">
    <property type="protein sequence ID" value="MCQ3023532.1"/>
    <property type="molecule type" value="Genomic_DNA"/>
</dbReference>
<dbReference type="InterPro" id="IPR020845">
    <property type="entry name" value="AMP-binding_CS"/>
</dbReference>
<evidence type="ECO:0000259" key="2">
    <source>
        <dbReference type="Pfam" id="PF00501"/>
    </source>
</evidence>